<evidence type="ECO:0000313" key="3">
    <source>
        <dbReference type="EMBL" id="AES69302.2"/>
    </source>
</evidence>
<organism evidence="3 5">
    <name type="scientific">Medicago truncatula</name>
    <name type="common">Barrel medic</name>
    <name type="synonym">Medicago tribuloides</name>
    <dbReference type="NCBI Taxonomy" id="3880"/>
    <lineage>
        <taxon>Eukaryota</taxon>
        <taxon>Viridiplantae</taxon>
        <taxon>Streptophyta</taxon>
        <taxon>Embryophyta</taxon>
        <taxon>Tracheophyta</taxon>
        <taxon>Spermatophyta</taxon>
        <taxon>Magnoliopsida</taxon>
        <taxon>eudicotyledons</taxon>
        <taxon>Gunneridae</taxon>
        <taxon>Pentapetalae</taxon>
        <taxon>rosids</taxon>
        <taxon>fabids</taxon>
        <taxon>Fabales</taxon>
        <taxon>Fabaceae</taxon>
        <taxon>Papilionoideae</taxon>
        <taxon>50 kb inversion clade</taxon>
        <taxon>NPAAA clade</taxon>
        <taxon>Hologalegina</taxon>
        <taxon>IRL clade</taxon>
        <taxon>Trifolieae</taxon>
        <taxon>Medicago</taxon>
    </lineage>
</organism>
<dbReference type="EnsemblPlants" id="AES69302">
    <property type="protein sequence ID" value="AES69302"/>
    <property type="gene ID" value="MTR_3g027130"/>
</dbReference>
<dbReference type="Proteomes" id="UP000002051">
    <property type="component" value="Chromosome 3"/>
</dbReference>
<protein>
    <submittedName>
        <fullName evidence="3">F-box/RNI superfamily protein</fullName>
    </submittedName>
</protein>
<gene>
    <name evidence="3" type="ordered locus">MTR_3g027130</name>
</gene>
<evidence type="ECO:0000256" key="1">
    <source>
        <dbReference type="SAM" id="MobiDB-lite"/>
    </source>
</evidence>
<dbReference type="CDD" id="cd22160">
    <property type="entry name" value="F-box_AtFBL13-like"/>
    <property type="match status" value="1"/>
</dbReference>
<dbReference type="Gene3D" id="1.20.1280.50">
    <property type="match status" value="1"/>
</dbReference>
<dbReference type="InterPro" id="IPR036047">
    <property type="entry name" value="F-box-like_dom_sf"/>
</dbReference>
<feature type="domain" description="F-box" evidence="2">
    <location>
        <begin position="102"/>
        <end position="147"/>
    </location>
</feature>
<name>G7J1T0_MEDTR</name>
<dbReference type="HOGENOM" id="CLU_1043385_0_0_1"/>
<dbReference type="SUPFAM" id="SSF81383">
    <property type="entry name" value="F-box domain"/>
    <property type="match status" value="1"/>
</dbReference>
<proteinExistence type="predicted"/>
<dbReference type="PaxDb" id="3880-AES69302"/>
<sequence length="267" mass="30944">MRQQLLLPHCVWSHALRAQGFTSQVTDPITVGLPACSNRALPAFQIKPSENLFYRVRGWCPSPRQGRPSGSKSTYKAMILLPHKPKRNRRRTNPKMSSENNEDRLSNLPDSIIHHILSFLKTKEVFQTCVLSTRWIHLTKHLPFLKLCSESFTSSDSFTKSVSQILSSRDDSTPLPTLHFHDNHGFVESKVFQSIVEFELRAKYMNENEGANFYMNTNTFIPDGVVDFNFCFKTHHQQRLTSFHLTMKLKPDLETHKNISYRCWVLH</sequence>
<dbReference type="PROSITE" id="PS50181">
    <property type="entry name" value="FBOX"/>
    <property type="match status" value="1"/>
</dbReference>
<reference evidence="3 5" key="2">
    <citation type="journal article" date="2014" name="BMC Genomics">
        <title>An improved genome release (version Mt4.0) for the model legume Medicago truncatula.</title>
        <authorList>
            <person name="Tang H."/>
            <person name="Krishnakumar V."/>
            <person name="Bidwell S."/>
            <person name="Rosen B."/>
            <person name="Chan A."/>
            <person name="Zhou S."/>
            <person name="Gentzbittel L."/>
            <person name="Childs K.L."/>
            <person name="Yandell M."/>
            <person name="Gundlach H."/>
            <person name="Mayer K.F."/>
            <person name="Schwartz D.C."/>
            <person name="Town C.D."/>
        </authorList>
    </citation>
    <scope>GENOME REANNOTATION</scope>
    <source>
        <strain evidence="4 5">cv. Jemalong A17</strain>
    </source>
</reference>
<evidence type="ECO:0000313" key="5">
    <source>
        <dbReference type="Proteomes" id="UP000002051"/>
    </source>
</evidence>
<dbReference type="AlphaFoldDB" id="G7J1T0"/>
<dbReference type="SMART" id="SM00256">
    <property type="entry name" value="FBOX"/>
    <property type="match status" value="1"/>
</dbReference>
<dbReference type="PANTHER" id="PTHR34223:SF51">
    <property type="entry name" value="OS06G0556300 PROTEIN"/>
    <property type="match status" value="1"/>
</dbReference>
<reference evidence="4" key="3">
    <citation type="submission" date="2015-04" db="UniProtKB">
        <authorList>
            <consortium name="EnsemblPlants"/>
        </authorList>
    </citation>
    <scope>IDENTIFICATION</scope>
    <source>
        <strain evidence="4">cv. Jemalong A17</strain>
    </source>
</reference>
<evidence type="ECO:0000259" key="2">
    <source>
        <dbReference type="PROSITE" id="PS50181"/>
    </source>
</evidence>
<feature type="compositionally biased region" description="Basic residues" evidence="1">
    <location>
        <begin position="83"/>
        <end position="93"/>
    </location>
</feature>
<evidence type="ECO:0000313" key="4">
    <source>
        <dbReference type="EnsemblPlants" id="AES69302"/>
    </source>
</evidence>
<feature type="region of interest" description="Disordered" evidence="1">
    <location>
        <begin position="63"/>
        <end position="104"/>
    </location>
</feature>
<keyword evidence="5" id="KW-1185">Reference proteome</keyword>
<accession>A0A0C3VD58</accession>
<accession>G7J1T0</accession>
<dbReference type="InterPro" id="IPR053197">
    <property type="entry name" value="F-box_SCFL_complex_component"/>
</dbReference>
<reference evidence="3 5" key="1">
    <citation type="journal article" date="2011" name="Nature">
        <title>The Medicago genome provides insight into the evolution of rhizobial symbioses.</title>
        <authorList>
            <person name="Young N.D."/>
            <person name="Debelle F."/>
            <person name="Oldroyd G.E."/>
            <person name="Geurts R."/>
            <person name="Cannon S.B."/>
            <person name="Udvardi M.K."/>
            <person name="Benedito V.A."/>
            <person name="Mayer K.F."/>
            <person name="Gouzy J."/>
            <person name="Schoof H."/>
            <person name="Van de Peer Y."/>
            <person name="Proost S."/>
            <person name="Cook D.R."/>
            <person name="Meyers B.C."/>
            <person name="Spannagl M."/>
            <person name="Cheung F."/>
            <person name="De Mita S."/>
            <person name="Krishnakumar V."/>
            <person name="Gundlach H."/>
            <person name="Zhou S."/>
            <person name="Mudge J."/>
            <person name="Bharti A.K."/>
            <person name="Murray J.D."/>
            <person name="Naoumkina M.A."/>
            <person name="Rosen B."/>
            <person name="Silverstein K.A."/>
            <person name="Tang H."/>
            <person name="Rombauts S."/>
            <person name="Zhao P.X."/>
            <person name="Zhou P."/>
            <person name="Barbe V."/>
            <person name="Bardou P."/>
            <person name="Bechner M."/>
            <person name="Bellec A."/>
            <person name="Berger A."/>
            <person name="Berges H."/>
            <person name="Bidwell S."/>
            <person name="Bisseling T."/>
            <person name="Choisne N."/>
            <person name="Couloux A."/>
            <person name="Denny R."/>
            <person name="Deshpande S."/>
            <person name="Dai X."/>
            <person name="Doyle J.J."/>
            <person name="Dudez A.M."/>
            <person name="Farmer A.D."/>
            <person name="Fouteau S."/>
            <person name="Franken C."/>
            <person name="Gibelin C."/>
            <person name="Gish J."/>
            <person name="Goldstein S."/>
            <person name="Gonzalez A.J."/>
            <person name="Green P.J."/>
            <person name="Hallab A."/>
            <person name="Hartog M."/>
            <person name="Hua A."/>
            <person name="Humphray S.J."/>
            <person name="Jeong D.H."/>
            <person name="Jing Y."/>
            <person name="Jocker A."/>
            <person name="Kenton S.M."/>
            <person name="Kim D.J."/>
            <person name="Klee K."/>
            <person name="Lai H."/>
            <person name="Lang C."/>
            <person name="Lin S."/>
            <person name="Macmil S.L."/>
            <person name="Magdelenat G."/>
            <person name="Matthews L."/>
            <person name="McCorrison J."/>
            <person name="Monaghan E.L."/>
            <person name="Mun J.H."/>
            <person name="Najar F.Z."/>
            <person name="Nicholson C."/>
            <person name="Noirot C."/>
            <person name="O'Bleness M."/>
            <person name="Paule C.R."/>
            <person name="Poulain J."/>
            <person name="Prion F."/>
            <person name="Qin B."/>
            <person name="Qu C."/>
            <person name="Retzel E.F."/>
            <person name="Riddle C."/>
            <person name="Sallet E."/>
            <person name="Samain S."/>
            <person name="Samson N."/>
            <person name="Sanders I."/>
            <person name="Saurat O."/>
            <person name="Scarpelli C."/>
            <person name="Schiex T."/>
            <person name="Segurens B."/>
            <person name="Severin A.J."/>
            <person name="Sherrier D.J."/>
            <person name="Shi R."/>
            <person name="Sims S."/>
            <person name="Singer S.R."/>
            <person name="Sinharoy S."/>
            <person name="Sterck L."/>
            <person name="Viollet A."/>
            <person name="Wang B.B."/>
            <person name="Wang K."/>
            <person name="Wang M."/>
            <person name="Wang X."/>
            <person name="Warfsmann J."/>
            <person name="Weissenbach J."/>
            <person name="White D.D."/>
            <person name="White J.D."/>
            <person name="Wiley G.B."/>
            <person name="Wincker P."/>
            <person name="Xing Y."/>
            <person name="Yang L."/>
            <person name="Yao Z."/>
            <person name="Ying F."/>
            <person name="Zhai J."/>
            <person name="Zhou L."/>
            <person name="Zuber A."/>
            <person name="Denarie J."/>
            <person name="Dixon R.A."/>
            <person name="May G.D."/>
            <person name="Schwartz D.C."/>
            <person name="Rogers J."/>
            <person name="Quetier F."/>
            <person name="Town C.D."/>
            <person name="Roe B.A."/>
        </authorList>
    </citation>
    <scope>NUCLEOTIDE SEQUENCE [LARGE SCALE GENOMIC DNA]</scope>
    <source>
        <strain evidence="3">A17</strain>
        <strain evidence="4 5">cv. Jemalong A17</strain>
    </source>
</reference>
<dbReference type="InterPro" id="IPR053781">
    <property type="entry name" value="F-box_AtFBL13-like"/>
</dbReference>
<dbReference type="STRING" id="3880.G7J1T0"/>
<dbReference type="Pfam" id="PF00646">
    <property type="entry name" value="F-box"/>
    <property type="match status" value="1"/>
</dbReference>
<dbReference type="InterPro" id="IPR001810">
    <property type="entry name" value="F-box_dom"/>
</dbReference>
<dbReference type="PANTHER" id="PTHR34223">
    <property type="entry name" value="OS11G0201299 PROTEIN"/>
    <property type="match status" value="1"/>
</dbReference>
<dbReference type="EMBL" id="CM001219">
    <property type="protein sequence ID" value="AES69302.2"/>
    <property type="molecule type" value="Genomic_DNA"/>
</dbReference>